<dbReference type="CDD" id="cd11386">
    <property type="entry name" value="MCP_signal"/>
    <property type="match status" value="1"/>
</dbReference>
<protein>
    <submittedName>
        <fullName evidence="11">Methyl-accepting chemotaxis protein</fullName>
    </submittedName>
</protein>
<evidence type="ECO:0000256" key="7">
    <source>
        <dbReference type="SAM" id="Coils"/>
    </source>
</evidence>
<dbReference type="GO" id="GO:0005886">
    <property type="term" value="C:plasma membrane"/>
    <property type="evidence" value="ECO:0007669"/>
    <property type="project" value="UniProtKB-SubCell"/>
</dbReference>
<dbReference type="Gene3D" id="1.10.287.950">
    <property type="entry name" value="Methyl-accepting chemotaxis protein"/>
    <property type="match status" value="1"/>
</dbReference>
<evidence type="ECO:0000256" key="1">
    <source>
        <dbReference type="ARBA" id="ARBA00004236"/>
    </source>
</evidence>
<evidence type="ECO:0000256" key="8">
    <source>
        <dbReference type="SAM" id="Phobius"/>
    </source>
</evidence>
<dbReference type="SUPFAM" id="SSF58104">
    <property type="entry name" value="Methyl-accepting chemotaxis protein (MCP) signaling domain"/>
    <property type="match status" value="1"/>
</dbReference>
<dbReference type="FunFam" id="1.10.287.950:FF:000001">
    <property type="entry name" value="Methyl-accepting chemotaxis sensory transducer"/>
    <property type="match status" value="1"/>
</dbReference>
<dbReference type="InterPro" id="IPR003660">
    <property type="entry name" value="HAMP_dom"/>
</dbReference>
<dbReference type="PROSITE" id="PS50111">
    <property type="entry name" value="CHEMOTAXIS_TRANSDUC_2"/>
    <property type="match status" value="1"/>
</dbReference>
<dbReference type="Gene3D" id="6.10.340.10">
    <property type="match status" value="1"/>
</dbReference>
<evidence type="ECO:0000313" key="12">
    <source>
        <dbReference type="Proteomes" id="UP000321157"/>
    </source>
</evidence>
<gene>
    <name evidence="11" type="ORF">ADA01nite_30570</name>
</gene>
<evidence type="ECO:0000259" key="10">
    <source>
        <dbReference type="PROSITE" id="PS50885"/>
    </source>
</evidence>
<evidence type="ECO:0000259" key="9">
    <source>
        <dbReference type="PROSITE" id="PS50111"/>
    </source>
</evidence>
<dbReference type="SMART" id="SM00304">
    <property type="entry name" value="HAMP"/>
    <property type="match status" value="2"/>
</dbReference>
<reference evidence="11 12" key="1">
    <citation type="submission" date="2019-07" db="EMBL/GenBank/DDBJ databases">
        <title>Whole genome shotgun sequence of Aneurinibacillus danicus NBRC 102444.</title>
        <authorList>
            <person name="Hosoyama A."/>
            <person name="Uohara A."/>
            <person name="Ohji S."/>
            <person name="Ichikawa N."/>
        </authorList>
    </citation>
    <scope>NUCLEOTIDE SEQUENCE [LARGE SCALE GENOMIC DNA]</scope>
    <source>
        <strain evidence="11 12">NBRC 102444</strain>
    </source>
</reference>
<keyword evidence="8" id="KW-0812">Transmembrane</keyword>
<feature type="transmembrane region" description="Helical" evidence="8">
    <location>
        <begin position="20"/>
        <end position="38"/>
    </location>
</feature>
<dbReference type="AlphaFoldDB" id="A0A511V9J8"/>
<accession>A0A511V9J8</accession>
<dbReference type="PANTHER" id="PTHR32089:SF112">
    <property type="entry name" value="LYSOZYME-LIKE PROTEIN-RELATED"/>
    <property type="match status" value="1"/>
</dbReference>
<evidence type="ECO:0000256" key="4">
    <source>
        <dbReference type="ARBA" id="ARBA00023224"/>
    </source>
</evidence>
<dbReference type="Pfam" id="PF00015">
    <property type="entry name" value="MCPsignal"/>
    <property type="match status" value="1"/>
</dbReference>
<dbReference type="GO" id="GO:0007165">
    <property type="term" value="P:signal transduction"/>
    <property type="evidence" value="ECO:0007669"/>
    <property type="project" value="UniProtKB-KW"/>
</dbReference>
<organism evidence="11 12">
    <name type="scientific">Aneurinibacillus danicus</name>
    <dbReference type="NCBI Taxonomy" id="267746"/>
    <lineage>
        <taxon>Bacteria</taxon>
        <taxon>Bacillati</taxon>
        <taxon>Bacillota</taxon>
        <taxon>Bacilli</taxon>
        <taxon>Bacillales</taxon>
        <taxon>Paenibacillaceae</taxon>
        <taxon>Aneurinibacillus group</taxon>
        <taxon>Aneurinibacillus</taxon>
    </lineage>
</organism>
<evidence type="ECO:0000256" key="2">
    <source>
        <dbReference type="ARBA" id="ARBA00022475"/>
    </source>
</evidence>
<dbReference type="EMBL" id="BJXX01000142">
    <property type="protein sequence ID" value="GEN35597.1"/>
    <property type="molecule type" value="Genomic_DNA"/>
</dbReference>
<dbReference type="InterPro" id="IPR004089">
    <property type="entry name" value="MCPsignal_dom"/>
</dbReference>
<proteinExistence type="inferred from homology"/>
<feature type="domain" description="HAMP" evidence="10">
    <location>
        <begin position="210"/>
        <end position="263"/>
    </location>
</feature>
<keyword evidence="4 6" id="KW-0807">Transducer</keyword>
<name>A0A511V9J8_9BACL</name>
<dbReference type="CDD" id="cd06225">
    <property type="entry name" value="HAMP"/>
    <property type="match status" value="1"/>
</dbReference>
<dbReference type="PROSITE" id="PS50885">
    <property type="entry name" value="HAMP"/>
    <property type="match status" value="1"/>
</dbReference>
<evidence type="ECO:0000256" key="5">
    <source>
        <dbReference type="ARBA" id="ARBA00029447"/>
    </source>
</evidence>
<feature type="domain" description="Methyl-accepting transducer" evidence="9">
    <location>
        <begin position="282"/>
        <end position="518"/>
    </location>
</feature>
<keyword evidence="7" id="KW-0175">Coiled coil</keyword>
<keyword evidence="12" id="KW-1185">Reference proteome</keyword>
<evidence type="ECO:0000256" key="6">
    <source>
        <dbReference type="PROSITE-ProRule" id="PRU00284"/>
    </source>
</evidence>
<feature type="transmembrane region" description="Helical" evidence="8">
    <location>
        <begin position="186"/>
        <end position="208"/>
    </location>
</feature>
<evidence type="ECO:0000256" key="3">
    <source>
        <dbReference type="ARBA" id="ARBA00023136"/>
    </source>
</evidence>
<keyword evidence="3 8" id="KW-0472">Membrane</keyword>
<sequence>MNNGVLQMNFTIGKKLMSGFLSVAILLGIISFLSYYYLQKVDDSYSDLVDRRVVILLSAKDIQISASREIAALRSILLQEEGAVDVLSQSIAHINEQIETTNNLVHRTEDKDSLKKLAALNEEFKSKSDEVITLMQTNKEEAQRFSAEVVTPLAREIRDIADKIAHDQRKQMEEGSKTNSEMVHSVITTVLIFSIVAFALAILIGIIITRMITKPILSLAEAAEKIASGDLTQDDIKVKNRDEIGNLTNSFNQMKMNLRQLIRQVGLNAEQVAATSEELSASAEQTSKATEQISIAIQEVAVGSEKQVSNATEVTQAVTEISRGMNQAASSIQSVADLTTTANDKANVGNTVVTQTIEQINLVQHSVSETAEVVNALGEKSEEIGQIVELITQIADQTNLLALNAAIEAARAGEQGRGFAVVADEVRKLAEQSGHAAGQIRDLIQEVQTEAEKAVQSMNDGTTVVKEGIKMVHQTGEAFRDIVKSIEQIAAESQEVSAIVEQVNSSSQSMVEMMEGVAHIAEQSAGNAQNVAASAEEQNASMEEVSSSAEALSKMAQDLQEVINKFKV</sequence>
<dbReference type="SMART" id="SM00283">
    <property type="entry name" value="MA"/>
    <property type="match status" value="1"/>
</dbReference>
<keyword evidence="2" id="KW-1003">Cell membrane</keyword>
<evidence type="ECO:0000313" key="11">
    <source>
        <dbReference type="EMBL" id="GEN35597.1"/>
    </source>
</evidence>
<comment type="caution">
    <text evidence="11">The sequence shown here is derived from an EMBL/GenBank/DDBJ whole genome shotgun (WGS) entry which is preliminary data.</text>
</comment>
<dbReference type="InterPro" id="IPR024478">
    <property type="entry name" value="HlyB_4HB_MCP"/>
</dbReference>
<dbReference type="PANTHER" id="PTHR32089">
    <property type="entry name" value="METHYL-ACCEPTING CHEMOTAXIS PROTEIN MCPB"/>
    <property type="match status" value="1"/>
</dbReference>
<dbReference type="Pfam" id="PF12729">
    <property type="entry name" value="4HB_MCP_1"/>
    <property type="match status" value="1"/>
</dbReference>
<comment type="similarity">
    <text evidence="5">Belongs to the methyl-accepting chemotaxis (MCP) protein family.</text>
</comment>
<keyword evidence="8" id="KW-1133">Transmembrane helix</keyword>
<comment type="subcellular location">
    <subcellularLocation>
        <location evidence="1">Cell membrane</location>
    </subcellularLocation>
</comment>
<dbReference type="GO" id="GO:0006935">
    <property type="term" value="P:chemotaxis"/>
    <property type="evidence" value="ECO:0007669"/>
    <property type="project" value="UniProtKB-ARBA"/>
</dbReference>
<feature type="coiled-coil region" evidence="7">
    <location>
        <begin position="525"/>
        <end position="562"/>
    </location>
</feature>
<dbReference type="Pfam" id="PF00672">
    <property type="entry name" value="HAMP"/>
    <property type="match status" value="1"/>
</dbReference>
<dbReference type="Proteomes" id="UP000321157">
    <property type="component" value="Unassembled WGS sequence"/>
</dbReference>